<keyword evidence="2" id="KW-1133">Transmembrane helix</keyword>
<feature type="region of interest" description="Disordered" evidence="1">
    <location>
        <begin position="139"/>
        <end position="159"/>
    </location>
</feature>
<feature type="compositionally biased region" description="Polar residues" evidence="1">
    <location>
        <begin position="150"/>
        <end position="159"/>
    </location>
</feature>
<gene>
    <name evidence="3" type="ORF">GSONMT00040928001</name>
</gene>
<evidence type="ECO:0000256" key="2">
    <source>
        <dbReference type="SAM" id="Phobius"/>
    </source>
</evidence>
<sequence>MCQVFLNPLVTVLEVVVCFFSVWSIVGLSGFHTYLISSNQTTNEDIKGSWSSKRGKDNYNPYSHGNIFTNCCAALCGPLPPRQADRYAVTRQADCHAVSQAGRQIVMQSSRQEDRLSCSHPGRKTDCHAVIQAGRQIVMQSSRQEDRSSARQAYRSSCSQSARQADQEQTWFYSFSPSLSSVPAALPVVCWADDRFMTRAKLIRTQLHYLTGS</sequence>
<keyword evidence="2" id="KW-0812">Transmembrane</keyword>
<dbReference type="Proteomes" id="UP000193380">
    <property type="component" value="Unassembled WGS sequence"/>
</dbReference>
<reference evidence="3" key="1">
    <citation type="journal article" date="2014" name="Nat. Commun.">
        <title>The rainbow trout genome provides novel insights into evolution after whole-genome duplication in vertebrates.</title>
        <authorList>
            <person name="Berthelot C."/>
            <person name="Brunet F."/>
            <person name="Chalopin D."/>
            <person name="Juanchich A."/>
            <person name="Bernard M."/>
            <person name="Noel B."/>
            <person name="Bento P."/>
            <person name="Da Silva C."/>
            <person name="Labadie K."/>
            <person name="Alberti A."/>
            <person name="Aury J.M."/>
            <person name="Louis A."/>
            <person name="Dehais P."/>
            <person name="Bardou P."/>
            <person name="Montfort J."/>
            <person name="Klopp C."/>
            <person name="Cabau C."/>
            <person name="Gaspin C."/>
            <person name="Thorgaard G.H."/>
            <person name="Boussaha M."/>
            <person name="Quillet E."/>
            <person name="Guyomard R."/>
            <person name="Galiana D."/>
            <person name="Bobe J."/>
            <person name="Volff J.N."/>
            <person name="Genet C."/>
            <person name="Wincker P."/>
            <person name="Jaillon O."/>
            <person name="Roest Crollius H."/>
            <person name="Guiguen Y."/>
        </authorList>
    </citation>
    <scope>NUCLEOTIDE SEQUENCE [LARGE SCALE GENOMIC DNA]</scope>
</reference>
<evidence type="ECO:0008006" key="5">
    <source>
        <dbReference type="Google" id="ProtNLM"/>
    </source>
</evidence>
<proteinExistence type="predicted"/>
<dbReference type="AlphaFoldDB" id="A0A060XQC0"/>
<name>A0A060XQC0_ONCMY</name>
<dbReference type="PaxDb" id="8022-A0A060XQC0"/>
<dbReference type="STRING" id="8022.A0A060XQC0"/>
<evidence type="ECO:0000313" key="4">
    <source>
        <dbReference type="Proteomes" id="UP000193380"/>
    </source>
</evidence>
<dbReference type="EMBL" id="FR905821">
    <property type="protein sequence ID" value="CDQ81711.1"/>
    <property type="molecule type" value="Genomic_DNA"/>
</dbReference>
<feature type="transmembrane region" description="Helical" evidence="2">
    <location>
        <begin position="12"/>
        <end position="35"/>
    </location>
</feature>
<evidence type="ECO:0000256" key="1">
    <source>
        <dbReference type="SAM" id="MobiDB-lite"/>
    </source>
</evidence>
<protein>
    <recommendedName>
        <fullName evidence="5">Protein S-acyltransferase</fullName>
    </recommendedName>
</protein>
<keyword evidence="2" id="KW-0472">Membrane</keyword>
<evidence type="ECO:0000313" key="3">
    <source>
        <dbReference type="EMBL" id="CDQ81711.1"/>
    </source>
</evidence>
<reference evidence="3" key="2">
    <citation type="submission" date="2014-03" db="EMBL/GenBank/DDBJ databases">
        <authorList>
            <person name="Genoscope - CEA"/>
        </authorList>
    </citation>
    <scope>NUCLEOTIDE SEQUENCE</scope>
</reference>
<organism evidence="3 4">
    <name type="scientific">Oncorhynchus mykiss</name>
    <name type="common">Rainbow trout</name>
    <name type="synonym">Salmo gairdneri</name>
    <dbReference type="NCBI Taxonomy" id="8022"/>
    <lineage>
        <taxon>Eukaryota</taxon>
        <taxon>Metazoa</taxon>
        <taxon>Chordata</taxon>
        <taxon>Craniata</taxon>
        <taxon>Vertebrata</taxon>
        <taxon>Euteleostomi</taxon>
        <taxon>Actinopterygii</taxon>
        <taxon>Neopterygii</taxon>
        <taxon>Teleostei</taxon>
        <taxon>Protacanthopterygii</taxon>
        <taxon>Salmoniformes</taxon>
        <taxon>Salmonidae</taxon>
        <taxon>Salmoninae</taxon>
        <taxon>Oncorhynchus</taxon>
    </lineage>
</organism>
<accession>A0A060XQC0</accession>